<sequence>MQNELLRYERLAEDLGGIIVAGNLRPGERLPSVRRLSRERRLSVSTVLQALHHLEDRGLVEARPQSGYFVRHAASPRAQPNARSTPEAPVPVDVSQRLIRVLQTGMQPGVVPLGAALPACTLLPLAALQRLYGGVLRRHPRLLEGGSHINMDEPALIRQLVLCSVGWAGPLAANEFVITNSCTEALGLCLRAVTRPGDTVAVESPTYHLMLQLLEVLGLKALEIPTDPRTGLSIEALDLATRESGVAACLLVPNASNPLGSIMPDEHKRRLAKLMAERGVAVIEDDIYGDLHFSGERPWPIKAFDKAGNVMLCSSFSKCLSPALRIGFVAAGRYRAQVALHKTITSGGTNPVTQQVLAEYLESGAYARHMRGLRRTYERQVDAMRASVARHFPTATRITRPQGGFVLWVELPEGVDTTALYDRAIAAGVAYVPGELFSASGMYRNCLRLNCGNPHTPEVEDAVRRLGGLIAG</sequence>
<evidence type="ECO:0000256" key="1">
    <source>
        <dbReference type="ARBA" id="ARBA00005384"/>
    </source>
</evidence>
<dbReference type="InterPro" id="IPR015421">
    <property type="entry name" value="PyrdxlP-dep_Trfase_major"/>
</dbReference>
<evidence type="ECO:0000256" key="2">
    <source>
        <dbReference type="ARBA" id="ARBA00022898"/>
    </source>
</evidence>
<dbReference type="InterPro" id="IPR015424">
    <property type="entry name" value="PyrdxlP-dep_Trfase"/>
</dbReference>
<dbReference type="STRING" id="1453999.AW06_003120"/>
<dbReference type="Proteomes" id="UP000021315">
    <property type="component" value="Unassembled WGS sequence"/>
</dbReference>
<evidence type="ECO:0000313" key="10">
    <source>
        <dbReference type="Proteomes" id="UP000509684"/>
    </source>
</evidence>
<dbReference type="PANTHER" id="PTHR46577:SF2">
    <property type="entry name" value="TRANSCRIPTIONAL REGULATORY PROTEIN"/>
    <property type="match status" value="1"/>
</dbReference>
<dbReference type="EMBL" id="JDST02000072">
    <property type="protein sequence ID" value="KFB75835.1"/>
    <property type="molecule type" value="Genomic_DNA"/>
</dbReference>
<protein>
    <submittedName>
        <fullName evidence="8">PLP-dependent aminotransferase family protein</fullName>
    </submittedName>
    <submittedName>
        <fullName evidence="7">Putative HTH-type transcriptional regulator YjiR</fullName>
    </submittedName>
</protein>
<keyword evidence="3" id="KW-0805">Transcription regulation</keyword>
<reference evidence="8 10" key="2">
    <citation type="journal article" date="2019" name="Microbiome">
        <title>Annotated bacterial chromosomes from frame-shift-corrected long-read metagenomic data.</title>
        <authorList>
            <person name="Arumugam K."/>
            <person name="Bagci C."/>
            <person name="Bessarab I."/>
            <person name="Beier S."/>
            <person name="Buchfink B."/>
            <person name="Gorska A."/>
            <person name="Qiu G."/>
            <person name="Huson D.H."/>
            <person name="Williams R.B.H."/>
        </authorList>
    </citation>
    <scope>NUCLEOTIDE SEQUENCE [LARGE SCALE GENOMIC DNA]</scope>
    <source>
        <strain evidence="8">SSA1</strain>
    </source>
</reference>
<accession>A0A080M5R0</accession>
<dbReference type="InterPro" id="IPR015422">
    <property type="entry name" value="PyrdxlP-dep_Trfase_small"/>
</dbReference>
<keyword evidence="8" id="KW-0808">Transferase</keyword>
<dbReference type="Proteomes" id="UP000509684">
    <property type="component" value="Chromosome"/>
</dbReference>
<dbReference type="Gene3D" id="1.10.10.10">
    <property type="entry name" value="Winged helix-like DNA-binding domain superfamily/Winged helix DNA-binding domain"/>
    <property type="match status" value="1"/>
</dbReference>
<dbReference type="Gene3D" id="3.40.640.10">
    <property type="entry name" value="Type I PLP-dependent aspartate aminotransferase-like (Major domain)"/>
    <property type="match status" value="1"/>
</dbReference>
<reference evidence="8" key="3">
    <citation type="submission" date="2020-06" db="EMBL/GenBank/DDBJ databases">
        <authorList>
            <person name="Arumugam K."/>
            <person name="Besarab I."/>
            <person name="Haryono M."/>
            <person name="Bagci C."/>
            <person name="Beier S."/>
            <person name="Buchfink B."/>
            <person name="Gorska A."/>
            <person name="Qiu G."/>
            <person name="Huson D.H."/>
            <person name="Williams R.B."/>
        </authorList>
    </citation>
    <scope>NUCLEOTIDE SEQUENCE</scope>
    <source>
        <strain evidence="8">SSA1</strain>
    </source>
</reference>
<dbReference type="SUPFAM" id="SSF53383">
    <property type="entry name" value="PLP-dependent transferases"/>
    <property type="match status" value="1"/>
</dbReference>
<dbReference type="InterPro" id="IPR000524">
    <property type="entry name" value="Tscrpt_reg_HTH_GntR"/>
</dbReference>
<dbReference type="InterPro" id="IPR036390">
    <property type="entry name" value="WH_DNA-bd_sf"/>
</dbReference>
<dbReference type="GO" id="GO:0030170">
    <property type="term" value="F:pyridoxal phosphate binding"/>
    <property type="evidence" value="ECO:0007669"/>
    <property type="project" value="InterPro"/>
</dbReference>
<dbReference type="GO" id="GO:0003677">
    <property type="term" value="F:DNA binding"/>
    <property type="evidence" value="ECO:0007669"/>
    <property type="project" value="UniProtKB-KW"/>
</dbReference>
<keyword evidence="9" id="KW-1185">Reference proteome</keyword>
<evidence type="ECO:0000256" key="5">
    <source>
        <dbReference type="ARBA" id="ARBA00023163"/>
    </source>
</evidence>
<dbReference type="InterPro" id="IPR004839">
    <property type="entry name" value="Aminotransferase_I/II_large"/>
</dbReference>
<accession>A0A7D5NAX3</accession>
<evidence type="ECO:0000256" key="3">
    <source>
        <dbReference type="ARBA" id="ARBA00023015"/>
    </source>
</evidence>
<dbReference type="EMBL" id="CP058708">
    <property type="protein sequence ID" value="QLH49313.1"/>
    <property type="molecule type" value="Genomic_DNA"/>
</dbReference>
<dbReference type="PANTHER" id="PTHR46577">
    <property type="entry name" value="HTH-TYPE TRANSCRIPTIONAL REGULATORY PROTEIN GABR"/>
    <property type="match status" value="1"/>
</dbReference>
<keyword evidence="5" id="KW-0804">Transcription</keyword>
<keyword evidence="8" id="KW-0032">Aminotransferase</keyword>
<gene>
    <name evidence="7" type="primary">yjiR</name>
    <name evidence="7" type="ORF">AW06_003120</name>
    <name evidence="8" type="ORF">HWD57_05575</name>
</gene>
<dbReference type="GO" id="GO:0008483">
    <property type="term" value="F:transaminase activity"/>
    <property type="evidence" value="ECO:0007669"/>
    <property type="project" value="UniProtKB-KW"/>
</dbReference>
<name>A0A080M5R0_9PROT</name>
<dbReference type="PROSITE" id="PS50949">
    <property type="entry name" value="HTH_GNTR"/>
    <property type="match status" value="1"/>
</dbReference>
<proteinExistence type="inferred from homology"/>
<evidence type="ECO:0000313" key="8">
    <source>
        <dbReference type="EMBL" id="QLH49313.1"/>
    </source>
</evidence>
<dbReference type="Pfam" id="PF00392">
    <property type="entry name" value="GntR"/>
    <property type="match status" value="1"/>
</dbReference>
<dbReference type="AlphaFoldDB" id="A0A080M5R0"/>
<dbReference type="SMART" id="SM00345">
    <property type="entry name" value="HTH_GNTR"/>
    <property type="match status" value="1"/>
</dbReference>
<dbReference type="CDD" id="cd07377">
    <property type="entry name" value="WHTH_GntR"/>
    <property type="match status" value="1"/>
</dbReference>
<dbReference type="Pfam" id="PF00155">
    <property type="entry name" value="Aminotran_1_2"/>
    <property type="match status" value="1"/>
</dbReference>
<evidence type="ECO:0000259" key="6">
    <source>
        <dbReference type="PROSITE" id="PS50949"/>
    </source>
</evidence>
<dbReference type="InterPro" id="IPR051446">
    <property type="entry name" value="HTH_trans_reg/aminotransferase"/>
</dbReference>
<dbReference type="SUPFAM" id="SSF46785">
    <property type="entry name" value="Winged helix' DNA-binding domain"/>
    <property type="match status" value="1"/>
</dbReference>
<dbReference type="GO" id="GO:0003700">
    <property type="term" value="F:DNA-binding transcription factor activity"/>
    <property type="evidence" value="ECO:0007669"/>
    <property type="project" value="InterPro"/>
</dbReference>
<evidence type="ECO:0000313" key="9">
    <source>
        <dbReference type="Proteomes" id="UP000021315"/>
    </source>
</evidence>
<evidence type="ECO:0000313" key="7">
    <source>
        <dbReference type="EMBL" id="KFB75835.1"/>
    </source>
</evidence>
<keyword evidence="4" id="KW-0238">DNA-binding</keyword>
<reference evidence="7 9" key="1">
    <citation type="submission" date="2014-02" db="EMBL/GenBank/DDBJ databases">
        <title>Expanding our view of genomic diversity in Candidatus Accumulibacter clades.</title>
        <authorList>
            <person name="Skennerton C.T."/>
            <person name="Barr J.J."/>
            <person name="Slater F.R."/>
            <person name="Bond P.L."/>
            <person name="Tyson G.W."/>
        </authorList>
    </citation>
    <scope>NUCLEOTIDE SEQUENCE [LARGE SCALE GENOMIC DNA]</scope>
    <source>
        <strain evidence="9">SK-02</strain>
    </source>
</reference>
<comment type="similarity">
    <text evidence="1">In the C-terminal section; belongs to the class-I pyridoxal-phosphate-dependent aminotransferase family.</text>
</comment>
<organism evidence="7 9">
    <name type="scientific">Candidatus Accumulibacter cognatus</name>
    <dbReference type="NCBI Taxonomy" id="2954383"/>
    <lineage>
        <taxon>Bacteria</taxon>
        <taxon>Pseudomonadati</taxon>
        <taxon>Pseudomonadota</taxon>
        <taxon>Betaproteobacteria</taxon>
        <taxon>Candidatus Accumulibacter</taxon>
    </lineage>
</organism>
<dbReference type="KEGG" id="acog:HWD57_05575"/>
<keyword evidence="2" id="KW-0663">Pyridoxal phosphate</keyword>
<dbReference type="RefSeq" id="WP_034951209.1">
    <property type="nucleotide sequence ID" value="NZ_JDST02000072.1"/>
</dbReference>
<evidence type="ECO:0000256" key="4">
    <source>
        <dbReference type="ARBA" id="ARBA00023125"/>
    </source>
</evidence>
<dbReference type="Gene3D" id="3.90.1150.10">
    <property type="entry name" value="Aspartate Aminotransferase, domain 1"/>
    <property type="match status" value="1"/>
</dbReference>
<dbReference type="CDD" id="cd00609">
    <property type="entry name" value="AAT_like"/>
    <property type="match status" value="1"/>
</dbReference>
<dbReference type="InterPro" id="IPR036388">
    <property type="entry name" value="WH-like_DNA-bd_sf"/>
</dbReference>
<feature type="domain" description="HTH gntR-type" evidence="6">
    <location>
        <begin position="5"/>
        <end position="73"/>
    </location>
</feature>